<reference evidence="8 9" key="1">
    <citation type="submission" date="2013-02" db="EMBL/GenBank/DDBJ databases">
        <title>Draft Genome Sequence of Streptomyces aurantiacus, Which Produces Setomimycin.</title>
        <authorList>
            <person name="Gruening B.A."/>
            <person name="Praeg A."/>
            <person name="Erxleben A."/>
            <person name="Guenther S."/>
            <person name="Mueller M."/>
        </authorList>
    </citation>
    <scope>NUCLEOTIDE SEQUENCE [LARGE SCALE GENOMIC DNA]</scope>
    <source>
        <strain evidence="8 9">JA 4570</strain>
    </source>
</reference>
<sequence>MTWDLSSNKEHEMTGGVLPQEQIPLFNPFAEGFTDNPYPQYAMLRETAPVYPHPMGFWVVTRYADLLALLRSGASVELRNVDSGGMENLRQKDENRKTPLIDGYSMIDRDAPDHTRLRRLVQKAFTPKSIQALAPRIGELVDGMLDRIADAGRADLVPELASPLPFAVIAEMLGAPPTDHERIRELSGTMVRSLEPVADPAVMQAIEAADAEMAEITAEMIEWKRRNPADDLMTALIEAEEDGDKLSDDELVAQIELLYIAGHETTVNLLANGTLALLRHPDQLAALRADPALMPNAIDELLRYDSPLQSSRRITLEPTVLSGVEIPAGAFVIGGLASANRDEAHWGPDADTLRLDREGARGHLAFGSGSHHCLGAALARLEASITLERMLARFPELALDGEVTWNGRINVRGVASLPVSVG</sequence>
<evidence type="ECO:0000256" key="7">
    <source>
        <dbReference type="RuleBase" id="RU000461"/>
    </source>
</evidence>
<dbReference type="GO" id="GO:0005506">
    <property type="term" value="F:iron ion binding"/>
    <property type="evidence" value="ECO:0007669"/>
    <property type="project" value="InterPro"/>
</dbReference>
<evidence type="ECO:0000256" key="6">
    <source>
        <dbReference type="ARBA" id="ARBA00023033"/>
    </source>
</evidence>
<dbReference type="Gene3D" id="1.10.630.10">
    <property type="entry name" value="Cytochrome P450"/>
    <property type="match status" value="1"/>
</dbReference>
<dbReference type="InterPro" id="IPR001128">
    <property type="entry name" value="Cyt_P450"/>
</dbReference>
<accession>S3ZZH3</accession>
<evidence type="ECO:0000256" key="1">
    <source>
        <dbReference type="ARBA" id="ARBA00010617"/>
    </source>
</evidence>
<dbReference type="FunFam" id="1.10.630.10:FF:000018">
    <property type="entry name" value="Cytochrome P450 monooxygenase"/>
    <property type="match status" value="1"/>
</dbReference>
<comment type="caution">
    <text evidence="8">The sequence shown here is derived from an EMBL/GenBank/DDBJ whole genome shotgun (WGS) entry which is preliminary data.</text>
</comment>
<keyword evidence="3 7" id="KW-0479">Metal-binding</keyword>
<dbReference type="EMBL" id="AOPZ01000133">
    <property type="protein sequence ID" value="EPH43870.1"/>
    <property type="molecule type" value="Genomic_DNA"/>
</dbReference>
<dbReference type="Pfam" id="PF00067">
    <property type="entry name" value="p450"/>
    <property type="match status" value="1"/>
</dbReference>
<dbReference type="GO" id="GO:0004497">
    <property type="term" value="F:monooxygenase activity"/>
    <property type="evidence" value="ECO:0007669"/>
    <property type="project" value="UniProtKB-KW"/>
</dbReference>
<dbReference type="AlphaFoldDB" id="S3ZZH3"/>
<evidence type="ECO:0000256" key="5">
    <source>
        <dbReference type="ARBA" id="ARBA00023004"/>
    </source>
</evidence>
<dbReference type="InterPro" id="IPR017972">
    <property type="entry name" value="Cyt_P450_CS"/>
</dbReference>
<dbReference type="SUPFAM" id="SSF48264">
    <property type="entry name" value="Cytochrome P450"/>
    <property type="match status" value="1"/>
</dbReference>
<dbReference type="PATRIC" id="fig|1286094.4.peg.3040"/>
<keyword evidence="9" id="KW-1185">Reference proteome</keyword>
<keyword evidence="4 7" id="KW-0560">Oxidoreductase</keyword>
<evidence type="ECO:0000256" key="4">
    <source>
        <dbReference type="ARBA" id="ARBA00023002"/>
    </source>
</evidence>
<evidence type="ECO:0000313" key="8">
    <source>
        <dbReference type="EMBL" id="EPH43870.1"/>
    </source>
</evidence>
<comment type="similarity">
    <text evidence="1 7">Belongs to the cytochrome P450 family.</text>
</comment>
<name>S3ZZH3_9ACTN</name>
<proteinExistence type="inferred from homology"/>
<dbReference type="GO" id="GO:0016705">
    <property type="term" value="F:oxidoreductase activity, acting on paired donors, with incorporation or reduction of molecular oxygen"/>
    <property type="evidence" value="ECO:0007669"/>
    <property type="project" value="InterPro"/>
</dbReference>
<evidence type="ECO:0000256" key="3">
    <source>
        <dbReference type="ARBA" id="ARBA00022723"/>
    </source>
</evidence>
<dbReference type="CDD" id="cd20625">
    <property type="entry name" value="CYP164-like"/>
    <property type="match status" value="1"/>
</dbReference>
<dbReference type="InterPro" id="IPR002397">
    <property type="entry name" value="Cyt_P450_B"/>
</dbReference>
<dbReference type="PRINTS" id="PR00359">
    <property type="entry name" value="BP450"/>
</dbReference>
<protein>
    <submittedName>
        <fullName evidence="8">Putative Cytochrome</fullName>
    </submittedName>
</protein>
<evidence type="ECO:0000313" key="9">
    <source>
        <dbReference type="Proteomes" id="UP000014629"/>
    </source>
</evidence>
<dbReference type="PROSITE" id="PS00086">
    <property type="entry name" value="CYTOCHROME_P450"/>
    <property type="match status" value="1"/>
</dbReference>
<gene>
    <name evidence="8" type="ORF">STRAU_3073</name>
</gene>
<dbReference type="Proteomes" id="UP000014629">
    <property type="component" value="Unassembled WGS sequence"/>
</dbReference>
<organism evidence="8 9">
    <name type="scientific">Streptomyces aurantiacus JA 4570</name>
    <dbReference type="NCBI Taxonomy" id="1286094"/>
    <lineage>
        <taxon>Bacteria</taxon>
        <taxon>Bacillati</taxon>
        <taxon>Actinomycetota</taxon>
        <taxon>Actinomycetes</taxon>
        <taxon>Kitasatosporales</taxon>
        <taxon>Streptomycetaceae</taxon>
        <taxon>Streptomyces</taxon>
        <taxon>Streptomyces aurantiacus group</taxon>
    </lineage>
</organism>
<dbReference type="PANTHER" id="PTHR46696">
    <property type="entry name" value="P450, PUTATIVE (EUROFUNG)-RELATED"/>
    <property type="match status" value="1"/>
</dbReference>
<evidence type="ECO:0000256" key="2">
    <source>
        <dbReference type="ARBA" id="ARBA00022617"/>
    </source>
</evidence>
<keyword evidence="5 7" id="KW-0408">Iron</keyword>
<keyword evidence="2 7" id="KW-0349">Heme</keyword>
<dbReference type="InterPro" id="IPR036396">
    <property type="entry name" value="Cyt_P450_sf"/>
</dbReference>
<dbReference type="PANTHER" id="PTHR46696:SF1">
    <property type="entry name" value="CYTOCHROME P450 YJIB-RELATED"/>
    <property type="match status" value="1"/>
</dbReference>
<keyword evidence="6 7" id="KW-0503">Monooxygenase</keyword>
<dbReference type="GO" id="GO:0020037">
    <property type="term" value="F:heme binding"/>
    <property type="evidence" value="ECO:0007669"/>
    <property type="project" value="InterPro"/>
</dbReference>